<dbReference type="Proteomes" id="UP001292079">
    <property type="component" value="Unassembled WGS sequence"/>
</dbReference>
<dbReference type="PANTHER" id="PTHR13107">
    <property type="entry name" value="N6-ADENOSINE-METHYLTRANSFERASE NON-CATALYTIC SUBUNIT"/>
    <property type="match status" value="1"/>
</dbReference>
<keyword evidence="8" id="KW-1185">Reference proteome</keyword>
<dbReference type="Pfam" id="PF05063">
    <property type="entry name" value="MT-A70"/>
    <property type="match status" value="1"/>
</dbReference>
<protein>
    <recommendedName>
        <fullName evidence="4">N(6)-adenosine-methyltransferase non-catalytic subunit METTL14</fullName>
    </recommendedName>
    <alternativeName>
        <fullName evidence="3">Methyltransferase-like protein 14</fullName>
    </alternativeName>
</protein>
<dbReference type="EMBL" id="JALJAT010000006">
    <property type="protein sequence ID" value="KAK4468724.1"/>
    <property type="molecule type" value="Genomic_DNA"/>
</dbReference>
<dbReference type="PROSITE" id="PS51592">
    <property type="entry name" value="SAM_MTA70L_2"/>
    <property type="match status" value="1"/>
</dbReference>
<dbReference type="InterPro" id="IPR007757">
    <property type="entry name" value="MT-A70-like"/>
</dbReference>
<dbReference type="SUPFAM" id="SSF53335">
    <property type="entry name" value="S-adenosyl-L-methionine-dependent methyltransferases"/>
    <property type="match status" value="1"/>
</dbReference>
<dbReference type="GO" id="GO:0005634">
    <property type="term" value="C:nucleus"/>
    <property type="evidence" value="ECO:0007669"/>
    <property type="project" value="UniProtKB-SubCell"/>
</dbReference>
<sequence>MFGPSFSIKSEPSSKPKSGYFSNIYNDPYKWFVKRSAMSSTAAKSDFGNPFDCVEVARERLSKLHNRQLKRRRIILRHLMRDISCSSRLQKCNQRSPTLSDLLGYRKPLYLQYDEYVYRKRAILPVISRLKCPVLSLKLRRAIQSFLWESGASNQDSKQIVQQWDKFSLEVVGDKLRQTLASCISTNTNGSSVDDKASKDENVAGKTGDPNCDLVVRTFSGSAAFLKGTQSANPHNDYCQHFVDTGERPQNFIRDTGLRNRFEEYPKLRELIRLKDQYIQSKATPPMYLCADLRTFDLNELDSKFDVILIEPPLEEYHRMNGAVFDQYWSWDEIERLEIQQIAAPRAFVWIWCGSGEGLDAARKCLRKWGFRRCEDICWIKTNINSPGHVALEPNCVFQRTKEHCLMGIHGTVRRSTDGDFIHANIDIDLIIEEAPPQGSYAAKDKPTEIFHIIEHFCLGRRRLHLFGRDSTLRPGWVTVGNELSASNYDPRIYANNFNKDPNGLFLGTTEEIERLRPKSPPPRHSNPSTATGTPNAMPSLSEVTSNPVCPNPTLPPGHMPPHSVSSTCSVSNSIVSNINSIPGISSHSLRKFGCTNVIKPLNSIGSLTNSSLLGLPSVLQNSTNRIGSNMKVNMRTPISALSTSNSPRALAALQVAAAIRQNSVHPHDSPLWSTPNNLAVALAAAAAASHNLPFPSMLHSSNSRAPISDSHLVTGLTNASKLNPALLALLNSSNPAGSVGLSLLNSIIRNNSSGKHPNNQWL</sequence>
<organism evidence="7 8">
    <name type="scientific">Schistosoma mekongi</name>
    <name type="common">Parasitic worm</name>
    <dbReference type="NCBI Taxonomy" id="38744"/>
    <lineage>
        <taxon>Eukaryota</taxon>
        <taxon>Metazoa</taxon>
        <taxon>Spiralia</taxon>
        <taxon>Lophotrochozoa</taxon>
        <taxon>Platyhelminthes</taxon>
        <taxon>Trematoda</taxon>
        <taxon>Digenea</taxon>
        <taxon>Strigeidida</taxon>
        <taxon>Schistosomatoidea</taxon>
        <taxon>Schistosomatidae</taxon>
        <taxon>Schistosoma</taxon>
    </lineage>
</organism>
<dbReference type="PROSITE" id="PS51143">
    <property type="entry name" value="MT_A70"/>
    <property type="match status" value="1"/>
</dbReference>
<dbReference type="AlphaFoldDB" id="A0AAE1Z8H7"/>
<evidence type="ECO:0000256" key="1">
    <source>
        <dbReference type="ARBA" id="ARBA00004123"/>
    </source>
</evidence>
<keyword evidence="2" id="KW-0539">Nucleus</keyword>
<accession>A0AAE1Z8H7</accession>
<dbReference type="GO" id="GO:0036396">
    <property type="term" value="C:RNA N6-methyladenosine methyltransferase complex"/>
    <property type="evidence" value="ECO:0007669"/>
    <property type="project" value="TreeGrafter"/>
</dbReference>
<proteinExistence type="inferred from homology"/>
<comment type="caution">
    <text evidence="7">The sequence shown here is derived from an EMBL/GenBank/DDBJ whole genome shotgun (WGS) entry which is preliminary data.</text>
</comment>
<dbReference type="PANTHER" id="PTHR13107:SF0">
    <property type="entry name" value="N6-ADENOSINE-METHYLTRANSFERASE NON-CATALYTIC SUBUNIT"/>
    <property type="match status" value="1"/>
</dbReference>
<name>A0AAE1Z8H7_SCHME</name>
<gene>
    <name evidence="7" type="ORF">MN116_007901</name>
</gene>
<reference evidence="7" key="2">
    <citation type="journal article" date="2023" name="Infect Dis Poverty">
        <title>Chromosome-scale genome of the human blood fluke Schistosoma mekongi and its implications for public health.</title>
        <authorList>
            <person name="Zhou M."/>
            <person name="Xu L."/>
            <person name="Xu D."/>
            <person name="Chen W."/>
            <person name="Khan J."/>
            <person name="Hu Y."/>
            <person name="Huang H."/>
            <person name="Wei H."/>
            <person name="Zhang Y."/>
            <person name="Chusongsang P."/>
            <person name="Tanasarnprasert K."/>
            <person name="Hu X."/>
            <person name="Limpanont Y."/>
            <person name="Lv Z."/>
        </authorList>
    </citation>
    <scope>NUCLEOTIDE SEQUENCE</scope>
    <source>
        <strain evidence="7">LV_2022a</strain>
    </source>
</reference>
<evidence type="ECO:0000256" key="5">
    <source>
        <dbReference type="PROSITE-ProRule" id="PRU00489"/>
    </source>
</evidence>
<feature type="region of interest" description="Disordered" evidence="6">
    <location>
        <begin position="515"/>
        <end position="565"/>
    </location>
</feature>
<evidence type="ECO:0000256" key="4">
    <source>
        <dbReference type="ARBA" id="ARBA00049757"/>
    </source>
</evidence>
<evidence type="ECO:0000256" key="3">
    <source>
        <dbReference type="ARBA" id="ARBA00032942"/>
    </source>
</evidence>
<dbReference type="InterPro" id="IPR029063">
    <property type="entry name" value="SAM-dependent_MTases_sf"/>
</dbReference>
<evidence type="ECO:0000313" key="7">
    <source>
        <dbReference type="EMBL" id="KAK4468724.1"/>
    </source>
</evidence>
<evidence type="ECO:0000313" key="8">
    <source>
        <dbReference type="Proteomes" id="UP001292079"/>
    </source>
</evidence>
<feature type="compositionally biased region" description="Polar residues" evidence="6">
    <location>
        <begin position="526"/>
        <end position="549"/>
    </location>
</feature>
<comment type="similarity">
    <text evidence="5">Belongs to the MT-A70-like family.</text>
</comment>
<reference evidence="7" key="1">
    <citation type="submission" date="2022-04" db="EMBL/GenBank/DDBJ databases">
        <authorList>
            <person name="Xu L."/>
            <person name="Lv Z."/>
        </authorList>
    </citation>
    <scope>NUCLEOTIDE SEQUENCE</scope>
    <source>
        <strain evidence="7">LV_2022a</strain>
    </source>
</reference>
<dbReference type="InterPro" id="IPR045123">
    <property type="entry name" value="METTL14-like"/>
</dbReference>
<evidence type="ECO:0000256" key="6">
    <source>
        <dbReference type="SAM" id="MobiDB-lite"/>
    </source>
</evidence>
<dbReference type="GO" id="GO:0003729">
    <property type="term" value="F:mRNA binding"/>
    <property type="evidence" value="ECO:0007669"/>
    <property type="project" value="TreeGrafter"/>
</dbReference>
<evidence type="ECO:0000256" key="2">
    <source>
        <dbReference type="ARBA" id="ARBA00023242"/>
    </source>
</evidence>
<comment type="subcellular location">
    <subcellularLocation>
        <location evidence="1">Nucleus</location>
    </subcellularLocation>
</comment>
<feature type="compositionally biased region" description="Pro residues" evidence="6">
    <location>
        <begin position="550"/>
        <end position="560"/>
    </location>
</feature>